<dbReference type="Gene3D" id="3.40.50.720">
    <property type="entry name" value="NAD(P)-binding Rossmann-like Domain"/>
    <property type="match status" value="1"/>
</dbReference>
<dbReference type="PANTHER" id="PTHR48106">
    <property type="entry name" value="QUINONE OXIDOREDUCTASE PIG3-RELATED"/>
    <property type="match status" value="1"/>
</dbReference>
<keyword evidence="2" id="KW-0560">Oxidoreductase</keyword>
<proteinExistence type="predicted"/>
<dbReference type="CDD" id="cd05289">
    <property type="entry name" value="MDR_like_2"/>
    <property type="match status" value="1"/>
</dbReference>
<dbReference type="InterPro" id="IPR020843">
    <property type="entry name" value="ER"/>
</dbReference>
<organism evidence="4 5">
    <name type="scientific">Rhodococcus opacus</name>
    <name type="common">Nocardia opaca</name>
    <dbReference type="NCBI Taxonomy" id="37919"/>
    <lineage>
        <taxon>Bacteria</taxon>
        <taxon>Bacillati</taxon>
        <taxon>Actinomycetota</taxon>
        <taxon>Actinomycetes</taxon>
        <taxon>Mycobacteriales</taxon>
        <taxon>Nocardiaceae</taxon>
        <taxon>Rhodococcus</taxon>
    </lineage>
</organism>
<dbReference type="Pfam" id="PF13602">
    <property type="entry name" value="ADH_zinc_N_2"/>
    <property type="match status" value="1"/>
</dbReference>
<reference evidence="4 5" key="1">
    <citation type="submission" date="2014-07" db="EMBL/GenBank/DDBJ databases">
        <title>Genome Sequence of Rhodococcus opacus Strain R7, a Biodegrader of Mono- and Polycyclic Aromatic Hydrocarbons.</title>
        <authorList>
            <person name="Di Gennaro P."/>
            <person name="Zampolli J."/>
            <person name="Presti I."/>
            <person name="Cappelletti M."/>
            <person name="D'Ursi P."/>
            <person name="Orro A."/>
            <person name="Mezzelani A."/>
            <person name="Milanesi L."/>
        </authorList>
    </citation>
    <scope>NUCLEOTIDE SEQUENCE [LARGE SCALE GENOMIC DNA]</scope>
    <source>
        <strain evidence="4 5">R7</strain>
    </source>
</reference>
<dbReference type="SUPFAM" id="SSF50129">
    <property type="entry name" value="GroES-like"/>
    <property type="match status" value="1"/>
</dbReference>
<dbReference type="Gene3D" id="3.90.180.10">
    <property type="entry name" value="Medium-chain alcohol dehydrogenases, catalytic domain"/>
    <property type="match status" value="1"/>
</dbReference>
<dbReference type="eggNOG" id="COG0604">
    <property type="taxonomic scope" value="Bacteria"/>
</dbReference>
<evidence type="ECO:0000313" key="4">
    <source>
        <dbReference type="EMBL" id="AII10075.1"/>
    </source>
</evidence>
<dbReference type="Pfam" id="PF08240">
    <property type="entry name" value="ADH_N"/>
    <property type="match status" value="1"/>
</dbReference>
<dbReference type="InterPro" id="IPR011032">
    <property type="entry name" value="GroES-like_sf"/>
</dbReference>
<name>A0A076EVH7_RHOOP</name>
<dbReference type="RefSeq" id="WP_128641973.1">
    <property type="nucleotide sequence ID" value="NZ_CP008947.1"/>
</dbReference>
<gene>
    <name evidence="4" type="ORF">EP51_37690</name>
</gene>
<protein>
    <submittedName>
        <fullName evidence="4">Alcohol dehydrogenase</fullName>
    </submittedName>
</protein>
<evidence type="ECO:0000313" key="5">
    <source>
        <dbReference type="Proteomes" id="UP000028488"/>
    </source>
</evidence>
<accession>A0A076EVH7</accession>
<keyword evidence="1" id="KW-0521">NADP</keyword>
<dbReference type="GO" id="GO:0008270">
    <property type="term" value="F:zinc ion binding"/>
    <property type="evidence" value="ECO:0007669"/>
    <property type="project" value="InterPro"/>
</dbReference>
<dbReference type="InterPro" id="IPR013154">
    <property type="entry name" value="ADH-like_N"/>
</dbReference>
<evidence type="ECO:0000256" key="2">
    <source>
        <dbReference type="ARBA" id="ARBA00023002"/>
    </source>
</evidence>
<dbReference type="GO" id="GO:0035925">
    <property type="term" value="F:mRNA 3'-UTR AU-rich region binding"/>
    <property type="evidence" value="ECO:0007669"/>
    <property type="project" value="TreeGrafter"/>
</dbReference>
<evidence type="ECO:0000256" key="1">
    <source>
        <dbReference type="ARBA" id="ARBA00022857"/>
    </source>
</evidence>
<dbReference type="InterPro" id="IPR002364">
    <property type="entry name" value="Quin_OxRdtase/zeta-crystal_CS"/>
</dbReference>
<evidence type="ECO:0000259" key="3">
    <source>
        <dbReference type="SMART" id="SM00829"/>
    </source>
</evidence>
<feature type="domain" description="Enoyl reductase (ER)" evidence="3">
    <location>
        <begin position="11"/>
        <end position="311"/>
    </location>
</feature>
<dbReference type="InterPro" id="IPR036291">
    <property type="entry name" value="NAD(P)-bd_dom_sf"/>
</dbReference>
<dbReference type="AlphaFoldDB" id="A0A076EVH7"/>
<dbReference type="GO" id="GO:0070402">
    <property type="term" value="F:NADPH binding"/>
    <property type="evidence" value="ECO:0007669"/>
    <property type="project" value="TreeGrafter"/>
</dbReference>
<dbReference type="PANTHER" id="PTHR48106:SF13">
    <property type="entry name" value="QUINONE OXIDOREDUCTASE-RELATED"/>
    <property type="match status" value="1"/>
</dbReference>
<dbReference type="GO" id="GO:0005829">
    <property type="term" value="C:cytosol"/>
    <property type="evidence" value="ECO:0007669"/>
    <property type="project" value="TreeGrafter"/>
</dbReference>
<dbReference type="SMART" id="SM00829">
    <property type="entry name" value="PKS_ER"/>
    <property type="match status" value="1"/>
</dbReference>
<sequence length="313" mass="32051">MSRRVVARAYGGPEVLAVVDAEPVGPAPGEVVIEVRAIGVNPIDYKLYSGAFGADPDALPLRLGSEAAGIVGEVGDTAAGPVGPISVGDEVIVYPVSESYADRLVVSGDSVIPKPASLPWNEAAGLLAVGATAVDTLDTANVGAGDLLLVHGASGGVGSFVVQLGRARGATIIGTARPEHHDYVRSLGATPVSYGTGLSDRVRVLAPDGVDAVIDTAGSDEAVDVSVDLVRDRSRLVTTVPGPRPAEAGFRIVGALGPEGMEPRKRARVYLVDLAGNGDVRVRVARTYALSEAARAHADLRKPHAAGKFILLP</sequence>
<dbReference type="PROSITE" id="PS01162">
    <property type="entry name" value="QOR_ZETA_CRYSTAL"/>
    <property type="match status" value="1"/>
</dbReference>
<dbReference type="Proteomes" id="UP000028488">
    <property type="component" value="Chromosome"/>
</dbReference>
<dbReference type="EMBL" id="CP008947">
    <property type="protein sequence ID" value="AII10075.1"/>
    <property type="molecule type" value="Genomic_DNA"/>
</dbReference>
<dbReference type="SUPFAM" id="SSF51735">
    <property type="entry name" value="NAD(P)-binding Rossmann-fold domains"/>
    <property type="match status" value="1"/>
</dbReference>
<dbReference type="GO" id="GO:0003960">
    <property type="term" value="F:quinone reductase (NADPH) activity"/>
    <property type="evidence" value="ECO:0007669"/>
    <property type="project" value="TreeGrafter"/>
</dbReference>